<proteinExistence type="predicted"/>
<gene>
    <name evidence="1" type="ORF">SAMN05444362_12810</name>
</gene>
<dbReference type="AlphaFoldDB" id="A0A1M5JU42"/>
<protein>
    <recommendedName>
        <fullName evidence="3">C1q domain-containing protein</fullName>
    </recommendedName>
</protein>
<reference evidence="2" key="1">
    <citation type="submission" date="2016-11" db="EMBL/GenBank/DDBJ databases">
        <authorList>
            <person name="Varghese N."/>
            <person name="Submissions S."/>
        </authorList>
    </citation>
    <scope>NUCLEOTIDE SEQUENCE [LARGE SCALE GENOMIC DNA]</scope>
    <source>
        <strain evidence="2">DSM 27370</strain>
    </source>
</reference>
<accession>A0A1M5JU42</accession>
<evidence type="ECO:0000313" key="2">
    <source>
        <dbReference type="Proteomes" id="UP000184480"/>
    </source>
</evidence>
<dbReference type="STRING" id="1346286.SAMN05444362_12810"/>
<evidence type="ECO:0008006" key="3">
    <source>
        <dbReference type="Google" id="ProtNLM"/>
    </source>
</evidence>
<keyword evidence="2" id="KW-1185">Reference proteome</keyword>
<sequence>MLCFLGVMSLKAQVGINTQTPQGIFHLDALGETSGTTNMKDDIVIASDGGSGVTLSIGGASVTGTSISLHSSIKGFVPNRVKLTSALDVTTVPSPVEGMVVYNTTASGAYPNNTLPGYYLYNGSRWKRLRTAAYLGVSNTRSLQTSVTTAPSTTAALDAPVLNFGGITIFEDGAYAFSFNIAGTSSTGDLADKITRGILYIDVLKKSVGESAFSVFQTIEINPALFPNGLSFTITGIAGMELKAEDELKFTARHYSTYPSITLTGNTYLEYWKL</sequence>
<name>A0A1M5JU42_9BACT</name>
<evidence type="ECO:0000313" key="1">
    <source>
        <dbReference type="EMBL" id="SHG43800.1"/>
    </source>
</evidence>
<dbReference type="EMBL" id="FQUC01000028">
    <property type="protein sequence ID" value="SHG43800.1"/>
    <property type="molecule type" value="Genomic_DNA"/>
</dbReference>
<dbReference type="Proteomes" id="UP000184480">
    <property type="component" value="Unassembled WGS sequence"/>
</dbReference>
<organism evidence="1 2">
    <name type="scientific">Dysgonomonas macrotermitis</name>
    <dbReference type="NCBI Taxonomy" id="1346286"/>
    <lineage>
        <taxon>Bacteria</taxon>
        <taxon>Pseudomonadati</taxon>
        <taxon>Bacteroidota</taxon>
        <taxon>Bacteroidia</taxon>
        <taxon>Bacteroidales</taxon>
        <taxon>Dysgonomonadaceae</taxon>
        <taxon>Dysgonomonas</taxon>
    </lineage>
</organism>